<organism evidence="1">
    <name type="scientific">marine sediment metagenome</name>
    <dbReference type="NCBI Taxonomy" id="412755"/>
    <lineage>
        <taxon>unclassified sequences</taxon>
        <taxon>metagenomes</taxon>
        <taxon>ecological metagenomes</taxon>
    </lineage>
</organism>
<evidence type="ECO:0000313" key="1">
    <source>
        <dbReference type="EMBL" id="GAI97000.1"/>
    </source>
</evidence>
<protein>
    <submittedName>
        <fullName evidence="1">Uncharacterized protein</fullName>
    </submittedName>
</protein>
<comment type="caution">
    <text evidence="1">The sequence shown here is derived from an EMBL/GenBank/DDBJ whole genome shotgun (WGS) entry which is preliminary data.</text>
</comment>
<gene>
    <name evidence="1" type="ORF">S12H4_31320</name>
</gene>
<sequence length="118" mass="12899">MPIEHSDGGLSYLGGDINPSTTYEIGHLIARVSQFRGGRSPGGGDTANNGNGYLFYPYCPVYTIYRSYEAGGITGSQFEEVFPYTLFIVGITMEENIGYLILLATLKYCLFAIAEAFL</sequence>
<accession>X1UAX7</accession>
<name>X1UAX7_9ZZZZ</name>
<dbReference type="AlphaFoldDB" id="X1UAX7"/>
<feature type="non-terminal residue" evidence="1">
    <location>
        <position position="118"/>
    </location>
</feature>
<reference evidence="1" key="1">
    <citation type="journal article" date="2014" name="Front. Microbiol.">
        <title>High frequency of phylogenetically diverse reductive dehalogenase-homologous genes in deep subseafloor sedimentary metagenomes.</title>
        <authorList>
            <person name="Kawai M."/>
            <person name="Futagami T."/>
            <person name="Toyoda A."/>
            <person name="Takaki Y."/>
            <person name="Nishi S."/>
            <person name="Hori S."/>
            <person name="Arai W."/>
            <person name="Tsubouchi T."/>
            <person name="Morono Y."/>
            <person name="Uchiyama I."/>
            <person name="Ito T."/>
            <person name="Fujiyama A."/>
            <person name="Inagaki F."/>
            <person name="Takami H."/>
        </authorList>
    </citation>
    <scope>NUCLEOTIDE SEQUENCE</scope>
    <source>
        <strain evidence="1">Expedition CK06-06</strain>
    </source>
</reference>
<dbReference type="EMBL" id="BARW01018271">
    <property type="protein sequence ID" value="GAI97000.1"/>
    <property type="molecule type" value="Genomic_DNA"/>
</dbReference>
<proteinExistence type="predicted"/>